<feature type="transmembrane region" description="Helical" evidence="1">
    <location>
        <begin position="393"/>
        <end position="413"/>
    </location>
</feature>
<dbReference type="InterPro" id="IPR002372">
    <property type="entry name" value="PQQ_rpt_dom"/>
</dbReference>
<organism evidence="3 4">
    <name type="scientific">Thermococcus argininiproducens</name>
    <dbReference type="NCBI Taxonomy" id="2866384"/>
    <lineage>
        <taxon>Archaea</taxon>
        <taxon>Methanobacteriati</taxon>
        <taxon>Methanobacteriota</taxon>
        <taxon>Thermococci</taxon>
        <taxon>Thermococcales</taxon>
        <taxon>Thermococcaceae</taxon>
        <taxon>Thermococcus</taxon>
    </lineage>
</organism>
<accession>A0A9E7MBN3</accession>
<protein>
    <submittedName>
        <fullName evidence="3">PQQ-binding-like beta-propeller repeat protein</fullName>
    </submittedName>
</protein>
<keyword evidence="1" id="KW-0472">Membrane</keyword>
<dbReference type="SUPFAM" id="SSF50998">
    <property type="entry name" value="Quinoprotein alcohol dehydrogenase-like"/>
    <property type="match status" value="1"/>
</dbReference>
<evidence type="ECO:0000313" key="4">
    <source>
        <dbReference type="Proteomes" id="UP001056425"/>
    </source>
</evidence>
<dbReference type="RefSeq" id="WP_251949578.1">
    <property type="nucleotide sequence ID" value="NZ_CP080572.1"/>
</dbReference>
<keyword evidence="1" id="KW-1133">Transmembrane helix</keyword>
<keyword evidence="4" id="KW-1185">Reference proteome</keyword>
<sequence length="421" mass="46902">MKILPYSIILFFVFISLVQFESQWVYNTEDFINEVEISPNSSYIAAIGTSNGERVYVFNTNGSLLWKRDDAFSISFSKNNYIAVGGKGIALLTGNGNLLWEYDNTSRINRIFISRYGERVIGVGEKEAYVLDRNGKLIAQFKFNESIRLSTSSCGSYIAIGTENGTLYFFENEKLIWTRRVGGRIYPLSISADGNYIVFGIGSKLHVFGSNGKLLWSYSVDGSVVDVKLSENNYIAVESVEIGEILGSPTVGTTHIYFLDKNGNLLWSKILSPTSYYSFSSAISDASGVLYYFEVSMSQDGEFIITVVGNKIYLFDREGKALWESEVGEWSSGKISRDGKLIVIGSQSGKIELLFNRYAETPEKTKIVTKTITEVLNKTETSTIIVTETKNDIKSVCGSGFIILISCGVIFLMKDNGRMKK</sequence>
<evidence type="ECO:0000313" key="3">
    <source>
        <dbReference type="EMBL" id="USH00292.1"/>
    </source>
</evidence>
<keyword evidence="1" id="KW-0812">Transmembrane</keyword>
<dbReference type="Gene3D" id="2.130.10.10">
    <property type="entry name" value="YVTN repeat-like/Quinoprotein amine dehydrogenase"/>
    <property type="match status" value="1"/>
</dbReference>
<proteinExistence type="predicted"/>
<feature type="domain" description="Pyrrolo-quinoline quinone repeat" evidence="2">
    <location>
        <begin position="174"/>
        <end position="329"/>
    </location>
</feature>
<dbReference type="InterPro" id="IPR011047">
    <property type="entry name" value="Quinoprotein_ADH-like_sf"/>
</dbReference>
<dbReference type="EMBL" id="CP080572">
    <property type="protein sequence ID" value="USH00292.1"/>
    <property type="molecule type" value="Genomic_DNA"/>
</dbReference>
<dbReference type="Pfam" id="PF13360">
    <property type="entry name" value="PQQ_2"/>
    <property type="match status" value="1"/>
</dbReference>
<name>A0A9E7MBN3_9EURY</name>
<dbReference type="AlphaFoldDB" id="A0A9E7MBN3"/>
<gene>
    <name evidence="3" type="ORF">K1720_02125</name>
</gene>
<evidence type="ECO:0000259" key="2">
    <source>
        <dbReference type="Pfam" id="PF13360"/>
    </source>
</evidence>
<reference evidence="3 4" key="1">
    <citation type="submission" date="2021-08" db="EMBL/GenBank/DDBJ databases">
        <title>Thermococcus onnuriiensis IOH2.</title>
        <authorList>
            <person name="Park Y.-J."/>
        </authorList>
    </citation>
    <scope>NUCLEOTIDE SEQUENCE [LARGE SCALE GENOMIC DNA]</scope>
    <source>
        <strain evidence="3 4">IOH2</strain>
    </source>
</reference>
<dbReference type="Proteomes" id="UP001056425">
    <property type="component" value="Chromosome"/>
</dbReference>
<dbReference type="GeneID" id="72777102"/>
<dbReference type="KEGG" id="thei:K1720_02125"/>
<dbReference type="InterPro" id="IPR015943">
    <property type="entry name" value="WD40/YVTN_repeat-like_dom_sf"/>
</dbReference>
<evidence type="ECO:0000256" key="1">
    <source>
        <dbReference type="SAM" id="Phobius"/>
    </source>
</evidence>